<dbReference type="Pfam" id="PF13450">
    <property type="entry name" value="NAD_binding_8"/>
    <property type="match status" value="1"/>
</dbReference>
<accession>A0A4R5KKX4</accession>
<dbReference type="GO" id="GO:0050660">
    <property type="term" value="F:flavin adenine dinucleotide binding"/>
    <property type="evidence" value="ECO:0007669"/>
    <property type="project" value="TreeGrafter"/>
</dbReference>
<dbReference type="EMBL" id="SMRT01000008">
    <property type="protein sequence ID" value="TDF96213.1"/>
    <property type="molecule type" value="Genomic_DNA"/>
</dbReference>
<evidence type="ECO:0000313" key="2">
    <source>
        <dbReference type="Proteomes" id="UP000295636"/>
    </source>
</evidence>
<dbReference type="GO" id="GO:0008767">
    <property type="term" value="F:UDP-galactopyranose mutase activity"/>
    <property type="evidence" value="ECO:0007669"/>
    <property type="project" value="TreeGrafter"/>
</dbReference>
<keyword evidence="2" id="KW-1185">Reference proteome</keyword>
<dbReference type="SUPFAM" id="SSF51971">
    <property type="entry name" value="Nucleotide-binding domain"/>
    <property type="match status" value="1"/>
</dbReference>
<dbReference type="OrthoDB" id="5792777at2"/>
<dbReference type="PANTHER" id="PTHR21197">
    <property type="entry name" value="UDP-GALACTOPYRANOSE MUTASE"/>
    <property type="match status" value="1"/>
</dbReference>
<dbReference type="RefSeq" id="WP_133230428.1">
    <property type="nucleotide sequence ID" value="NZ_SMRT01000008.1"/>
</dbReference>
<dbReference type="Gene3D" id="3.50.50.60">
    <property type="entry name" value="FAD/NAD(P)-binding domain"/>
    <property type="match status" value="1"/>
</dbReference>
<evidence type="ECO:0000313" key="1">
    <source>
        <dbReference type="EMBL" id="TDF96213.1"/>
    </source>
</evidence>
<dbReference type="GO" id="GO:0005829">
    <property type="term" value="C:cytosol"/>
    <property type="evidence" value="ECO:0007669"/>
    <property type="project" value="TreeGrafter"/>
</dbReference>
<gene>
    <name evidence="1" type="ORF">E1757_17610</name>
</gene>
<name>A0A4R5KKX4_9BACL</name>
<dbReference type="AlphaFoldDB" id="A0A4R5KKX4"/>
<sequence length="401" mass="46413">MYKEFKYVILGAGPSGLSFAHRLLENGETSFLIVEKENIGGGLCRSKDIDGSPLDIGGGHFLDVRKKNVLDFLFKFLPEDEWNKFERISKIIIRENEIDYPFESNIWQLPADEQIEYLISISQAGCNNNKPMPDKFKDWIYWKLGNKIAEEYMIPYNNKIQSIDLDRLGTYWLYKLPDVSFRDTLESCLKKQQSGTIPAHAHFLYPKNFGYGEVWNRMATAIKDNIEFNTSVESVDFNTLVINNKYKAQIIINTIPWIELVGSIGIPDQIINEINTLEYNSIDVTYYDESVDTSAHWTYIPDESISHHRILYRKNFCANSIGYWTETNSKRSISGSNWKHTNKYAYPLNTIEKPKSINAIREWSESKFVYGLGRWGEWEHMNSDVAVEKGLNLADFLIGKL</sequence>
<dbReference type="Proteomes" id="UP000295636">
    <property type="component" value="Unassembled WGS sequence"/>
</dbReference>
<dbReference type="InterPro" id="IPR036188">
    <property type="entry name" value="FAD/NAD-bd_sf"/>
</dbReference>
<dbReference type="PANTHER" id="PTHR21197:SF0">
    <property type="entry name" value="UDP-GALACTOPYRANOSE MUTASE"/>
    <property type="match status" value="1"/>
</dbReference>
<protein>
    <submittedName>
        <fullName evidence="1">Amine oxidoreductase</fullName>
    </submittedName>
</protein>
<comment type="caution">
    <text evidence="1">The sequence shown here is derived from an EMBL/GenBank/DDBJ whole genome shotgun (WGS) entry which is preliminary data.</text>
</comment>
<organism evidence="1 2">
    <name type="scientific">Paenibacillus piri</name>
    <dbReference type="NCBI Taxonomy" id="2547395"/>
    <lineage>
        <taxon>Bacteria</taxon>
        <taxon>Bacillati</taxon>
        <taxon>Bacillota</taxon>
        <taxon>Bacilli</taxon>
        <taxon>Bacillales</taxon>
        <taxon>Paenibacillaceae</taxon>
        <taxon>Paenibacillus</taxon>
    </lineage>
</organism>
<reference evidence="1 2" key="1">
    <citation type="submission" date="2019-03" db="EMBL/GenBank/DDBJ databases">
        <title>This is whole genome sequence of Paenibacillus sp MS74 strain.</title>
        <authorList>
            <person name="Trinh H.N."/>
        </authorList>
    </citation>
    <scope>NUCLEOTIDE SEQUENCE [LARGE SCALE GENOMIC DNA]</scope>
    <source>
        <strain evidence="1 2">MS74</strain>
    </source>
</reference>
<proteinExistence type="predicted"/>